<proteinExistence type="predicted"/>
<dbReference type="STRING" id="6313.A0A0K0DI33"/>
<evidence type="ECO:0000313" key="2">
    <source>
        <dbReference type="WBParaSite" id="ACAC_0001091801-mRNA-1"/>
    </source>
</evidence>
<organism evidence="1 2">
    <name type="scientific">Angiostrongylus cantonensis</name>
    <name type="common">Rat lungworm</name>
    <dbReference type="NCBI Taxonomy" id="6313"/>
    <lineage>
        <taxon>Eukaryota</taxon>
        <taxon>Metazoa</taxon>
        <taxon>Ecdysozoa</taxon>
        <taxon>Nematoda</taxon>
        <taxon>Chromadorea</taxon>
        <taxon>Rhabditida</taxon>
        <taxon>Rhabditina</taxon>
        <taxon>Rhabditomorpha</taxon>
        <taxon>Strongyloidea</taxon>
        <taxon>Metastrongylidae</taxon>
        <taxon>Angiostrongylus</taxon>
    </lineage>
</organism>
<protein>
    <submittedName>
        <fullName evidence="2">RPAP1_C domain-containing protein</fullName>
    </submittedName>
</protein>
<dbReference type="Proteomes" id="UP000035642">
    <property type="component" value="Unassembled WGS sequence"/>
</dbReference>
<keyword evidence="1" id="KW-1185">Reference proteome</keyword>
<name>A0A0K0DI33_ANGCA</name>
<reference evidence="1" key="1">
    <citation type="submission" date="2012-09" db="EMBL/GenBank/DDBJ databases">
        <authorList>
            <person name="Martin A.A."/>
        </authorList>
    </citation>
    <scope>NUCLEOTIDE SEQUENCE</scope>
</reference>
<dbReference type="WBParaSite" id="ACAC_0001091801-mRNA-1">
    <property type="protein sequence ID" value="ACAC_0001091801-mRNA-1"/>
    <property type="gene ID" value="ACAC_0001091801"/>
</dbReference>
<accession>A0A0K0DI33</accession>
<sequence length="457" mass="52580">MVTICTYNARTLESETSIEDLLMQARMIRYDVTHSTPFMTPVKNCSSQHATIEDSDEEEFEALYMDYEKFCKEDGTLSRPIIGDFNVRIEPRSTSEESYFGTYRLVMKRARANNKCEANSVGTGIHEMNENEGLNMGSISDEDLAVWRDLRVEIVGIVRFICCINIRHGNGESIDNAIKFLWRPAEADIQMLRRAYFSLSWLRALAETIVNFAAHPRFAVTSSEPELQELFCHLRPICVDFKLASDKAFFLAEVARIIVKASLDFEYLNDTRLMEYPFVEPIKALSVDGDMDQMMSHMLYFAGMLRPRESTLQSLPRPFALLVEKIAQCAPGTFFFENIRVIVPFLEYDFRYHCVKLSAAEGELVGLDLEIRTEEVYYFHTFIEFDLFKKDRYALEELLFLAFSRNKFPFELVNHLIKTIGEVPSSSSFCQFPAMVVMSLFARFLGVVFNELSALVS</sequence>
<reference evidence="2" key="2">
    <citation type="submission" date="2017-02" db="UniProtKB">
        <authorList>
            <consortium name="WormBaseParasite"/>
        </authorList>
    </citation>
    <scope>IDENTIFICATION</scope>
</reference>
<evidence type="ECO:0000313" key="1">
    <source>
        <dbReference type="Proteomes" id="UP000035642"/>
    </source>
</evidence>
<dbReference type="AlphaFoldDB" id="A0A0K0DI33"/>